<sequence>MVRQNLIVREILLSLKNPVEGLSTIKGWHVKLRKLDSVQRRKLMVLGRWRRWESRRQLAELMLEVSNSEGEGSGDNLTVLFKDGVQLSHAFGEAEHNLLKGLIGFGRHGGGDESTSDRVSNNVFFPI</sequence>
<evidence type="ECO:0000313" key="1">
    <source>
        <dbReference type="EMBL" id="KAL0400034.1"/>
    </source>
</evidence>
<comment type="caution">
    <text evidence="1">The sequence shown here is derived from an EMBL/GenBank/DDBJ whole genome shotgun (WGS) entry which is preliminary data.</text>
</comment>
<gene>
    <name evidence="1" type="ORF">Sradi_2346700</name>
</gene>
<reference evidence="1" key="1">
    <citation type="submission" date="2020-06" db="EMBL/GenBank/DDBJ databases">
        <authorList>
            <person name="Li T."/>
            <person name="Hu X."/>
            <person name="Zhang T."/>
            <person name="Song X."/>
            <person name="Zhang H."/>
            <person name="Dai N."/>
            <person name="Sheng W."/>
            <person name="Hou X."/>
            <person name="Wei L."/>
        </authorList>
    </citation>
    <scope>NUCLEOTIDE SEQUENCE</scope>
    <source>
        <strain evidence="1">G02</strain>
        <tissue evidence="1">Leaf</tissue>
    </source>
</reference>
<name>A0AAW2T5P1_SESRA</name>
<protein>
    <submittedName>
        <fullName evidence="1">Uncharacterized protein</fullName>
    </submittedName>
</protein>
<dbReference type="AlphaFoldDB" id="A0AAW2T5P1"/>
<dbReference type="EMBL" id="JACGWJ010000009">
    <property type="protein sequence ID" value="KAL0400034.1"/>
    <property type="molecule type" value="Genomic_DNA"/>
</dbReference>
<proteinExistence type="predicted"/>
<reference evidence="1" key="2">
    <citation type="journal article" date="2024" name="Plant">
        <title>Genomic evolution and insights into agronomic trait innovations of Sesamum species.</title>
        <authorList>
            <person name="Miao H."/>
            <person name="Wang L."/>
            <person name="Qu L."/>
            <person name="Liu H."/>
            <person name="Sun Y."/>
            <person name="Le M."/>
            <person name="Wang Q."/>
            <person name="Wei S."/>
            <person name="Zheng Y."/>
            <person name="Lin W."/>
            <person name="Duan Y."/>
            <person name="Cao H."/>
            <person name="Xiong S."/>
            <person name="Wang X."/>
            <person name="Wei L."/>
            <person name="Li C."/>
            <person name="Ma Q."/>
            <person name="Ju M."/>
            <person name="Zhao R."/>
            <person name="Li G."/>
            <person name="Mu C."/>
            <person name="Tian Q."/>
            <person name="Mei H."/>
            <person name="Zhang T."/>
            <person name="Gao T."/>
            <person name="Zhang H."/>
        </authorList>
    </citation>
    <scope>NUCLEOTIDE SEQUENCE</scope>
    <source>
        <strain evidence="1">G02</strain>
    </source>
</reference>
<organism evidence="1">
    <name type="scientific">Sesamum radiatum</name>
    <name type="common">Black benniseed</name>
    <dbReference type="NCBI Taxonomy" id="300843"/>
    <lineage>
        <taxon>Eukaryota</taxon>
        <taxon>Viridiplantae</taxon>
        <taxon>Streptophyta</taxon>
        <taxon>Embryophyta</taxon>
        <taxon>Tracheophyta</taxon>
        <taxon>Spermatophyta</taxon>
        <taxon>Magnoliopsida</taxon>
        <taxon>eudicotyledons</taxon>
        <taxon>Gunneridae</taxon>
        <taxon>Pentapetalae</taxon>
        <taxon>asterids</taxon>
        <taxon>lamiids</taxon>
        <taxon>Lamiales</taxon>
        <taxon>Pedaliaceae</taxon>
        <taxon>Sesamum</taxon>
    </lineage>
</organism>
<accession>A0AAW2T5P1</accession>